<dbReference type="EMBL" id="JACIEM010000006">
    <property type="protein sequence ID" value="MBB4005209.1"/>
    <property type="molecule type" value="Genomic_DNA"/>
</dbReference>
<keyword evidence="3 4" id="KW-0732">Signal</keyword>
<name>A0A7W6MRQ0_9HYPH</name>
<evidence type="ECO:0000256" key="4">
    <source>
        <dbReference type="SAM" id="SignalP"/>
    </source>
</evidence>
<dbReference type="PANTHER" id="PTHR46847">
    <property type="entry name" value="D-ALLOSE-BINDING PERIPLASMIC PROTEIN-RELATED"/>
    <property type="match status" value="1"/>
</dbReference>
<dbReference type="InterPro" id="IPR025997">
    <property type="entry name" value="SBP_2_dom"/>
</dbReference>
<organism evidence="6 7">
    <name type="scientific">Aurantimonas endophytica</name>
    <dbReference type="NCBI Taxonomy" id="1522175"/>
    <lineage>
        <taxon>Bacteria</taxon>
        <taxon>Pseudomonadati</taxon>
        <taxon>Pseudomonadota</taxon>
        <taxon>Alphaproteobacteria</taxon>
        <taxon>Hyphomicrobiales</taxon>
        <taxon>Aurantimonadaceae</taxon>
        <taxon>Aurantimonas</taxon>
    </lineage>
</organism>
<dbReference type="InterPro" id="IPR028082">
    <property type="entry name" value="Peripla_BP_I"/>
</dbReference>
<dbReference type="SUPFAM" id="SSF53822">
    <property type="entry name" value="Periplasmic binding protein-like I"/>
    <property type="match status" value="1"/>
</dbReference>
<evidence type="ECO:0000256" key="1">
    <source>
        <dbReference type="ARBA" id="ARBA00004196"/>
    </source>
</evidence>
<feature type="signal peptide" evidence="4">
    <location>
        <begin position="1"/>
        <end position="24"/>
    </location>
</feature>
<dbReference type="RefSeq" id="WP_183210795.1">
    <property type="nucleotide sequence ID" value="NZ_JAAAMM010000006.1"/>
</dbReference>
<evidence type="ECO:0000259" key="5">
    <source>
        <dbReference type="Pfam" id="PF13407"/>
    </source>
</evidence>
<dbReference type="AlphaFoldDB" id="A0A7W6MRQ0"/>
<feature type="domain" description="Periplasmic binding protein" evidence="5">
    <location>
        <begin position="33"/>
        <end position="299"/>
    </location>
</feature>
<dbReference type="PANTHER" id="PTHR46847:SF1">
    <property type="entry name" value="D-ALLOSE-BINDING PERIPLASMIC PROTEIN-RELATED"/>
    <property type="match status" value="1"/>
</dbReference>
<dbReference type="GO" id="GO:0030246">
    <property type="term" value="F:carbohydrate binding"/>
    <property type="evidence" value="ECO:0007669"/>
    <property type="project" value="UniProtKB-ARBA"/>
</dbReference>
<sequence length="342" mass="35716">MRFRTLFASTAIAAVATVASPALAQDGPVRACLITKTDINPFFVKMKEGATAKAAELGVELSTYAGKVDGDHETQVQAVESCIAAGAKGILITASDTKAITDVTQQARDNGLLVIALDTPLEPIDAADATFATDNFKAGELIGQWAKGTLGEEAANAKIAMLDLTPSAPSVDVLRDQGFLQGFGIDIKDPNRIGDEDDPRIVGHDITNGNEEGGRTAMENLLQQDPDINVVYTINEPAAAGAYEALRSFGKENDVLIVSIDGGCPGVKNVEEGVIGATSQQYPLDMASKGIEAIAAFAKDGTVPQPSEGLDFFDTGVNLVTDKPVDGVSSISVEEGTSRCWG</sequence>
<evidence type="ECO:0000256" key="2">
    <source>
        <dbReference type="ARBA" id="ARBA00007639"/>
    </source>
</evidence>
<dbReference type="CDD" id="cd19973">
    <property type="entry name" value="PBP1_ABC_sugar_binding-like"/>
    <property type="match status" value="1"/>
</dbReference>
<comment type="similarity">
    <text evidence="2">Belongs to the bacterial solute-binding protein 2 family.</text>
</comment>
<dbReference type="GO" id="GO:0030313">
    <property type="term" value="C:cell envelope"/>
    <property type="evidence" value="ECO:0007669"/>
    <property type="project" value="UniProtKB-SubCell"/>
</dbReference>
<comment type="caution">
    <text evidence="6">The sequence shown here is derived from an EMBL/GenBank/DDBJ whole genome shotgun (WGS) entry which is preliminary data.</text>
</comment>
<evidence type="ECO:0000313" key="7">
    <source>
        <dbReference type="Proteomes" id="UP000588647"/>
    </source>
</evidence>
<evidence type="ECO:0000256" key="3">
    <source>
        <dbReference type="ARBA" id="ARBA00022729"/>
    </source>
</evidence>
<dbReference type="Proteomes" id="UP000588647">
    <property type="component" value="Unassembled WGS sequence"/>
</dbReference>
<feature type="chain" id="PRO_5030596098" evidence="4">
    <location>
        <begin position="25"/>
        <end position="342"/>
    </location>
</feature>
<comment type="subcellular location">
    <subcellularLocation>
        <location evidence="1">Cell envelope</location>
    </subcellularLocation>
</comment>
<protein>
    <submittedName>
        <fullName evidence="6">Fructose transport system substrate-binding protein</fullName>
    </submittedName>
</protein>
<evidence type="ECO:0000313" key="6">
    <source>
        <dbReference type="EMBL" id="MBB4005209.1"/>
    </source>
</evidence>
<proteinExistence type="inferred from homology"/>
<dbReference type="Pfam" id="PF13407">
    <property type="entry name" value="Peripla_BP_4"/>
    <property type="match status" value="1"/>
</dbReference>
<gene>
    <name evidence="6" type="ORF">GGR03_004308</name>
</gene>
<reference evidence="6 7" key="1">
    <citation type="submission" date="2020-08" db="EMBL/GenBank/DDBJ databases">
        <title>Genomic Encyclopedia of Type Strains, Phase IV (KMG-IV): sequencing the most valuable type-strain genomes for metagenomic binning, comparative biology and taxonomic classification.</title>
        <authorList>
            <person name="Goeker M."/>
        </authorList>
    </citation>
    <scope>NUCLEOTIDE SEQUENCE [LARGE SCALE GENOMIC DNA]</scope>
    <source>
        <strain evidence="6 7">DSM 103570</strain>
    </source>
</reference>
<accession>A0A7W6MRQ0</accession>
<dbReference type="Gene3D" id="3.40.50.2300">
    <property type="match status" value="2"/>
</dbReference>
<keyword evidence="7" id="KW-1185">Reference proteome</keyword>